<keyword evidence="2" id="KW-1185">Reference proteome</keyword>
<evidence type="ECO:0000313" key="1">
    <source>
        <dbReference type="EMBL" id="AQW88910.1"/>
    </source>
</evidence>
<reference evidence="1" key="1">
    <citation type="submission" date="2017-02" db="EMBL/GenBank/DDBJ databases">
        <title>Genome sequence of Serratia marcescens phage BF.</title>
        <authorList>
            <person name="Casey E."/>
            <person name="Fitzgerald B."/>
            <person name="Mahony J."/>
            <person name="Lugli G."/>
            <person name="Ventura M."/>
            <person name="van Sinderen D."/>
        </authorList>
    </citation>
    <scope>NUCLEOTIDE SEQUENCE [LARGE SCALE GENOMIC DNA]</scope>
</reference>
<dbReference type="OrthoDB" id="27243at10239"/>
<name>A0A1S6UB05_9CAUD</name>
<accession>A0A1S6UB05</accession>
<sequence length="78" mass="9465">MKPNLPQEPNPNLIESMCMRFDHSHGIRSLRMKDGKYDVETEEEFERRRDSNRRVMRQLYEEVSGYGFYQYPKDSTDE</sequence>
<dbReference type="EMBL" id="KY630187">
    <property type="protein sequence ID" value="AQW88910.1"/>
    <property type="molecule type" value="Genomic_DNA"/>
</dbReference>
<evidence type="ECO:0000313" key="2">
    <source>
        <dbReference type="Proteomes" id="UP000221837"/>
    </source>
</evidence>
<protein>
    <submittedName>
        <fullName evidence="1">Uncharacterized protein</fullName>
    </submittedName>
</protein>
<organism evidence="1 2">
    <name type="scientific">Serratia phage BF</name>
    <dbReference type="NCBI Taxonomy" id="1962671"/>
    <lineage>
        <taxon>Viruses</taxon>
        <taxon>Duplodnaviria</taxon>
        <taxon>Heunggongvirae</taxon>
        <taxon>Uroviricota</taxon>
        <taxon>Caudoviricetes</taxon>
        <taxon>Eneladusvirus</taxon>
        <taxon>Eneladusvirus BF</taxon>
    </lineage>
</organism>
<dbReference type="Proteomes" id="UP000221837">
    <property type="component" value="Genome"/>
</dbReference>
<gene>
    <name evidence="1" type="ORF">BF_0385</name>
</gene>
<proteinExistence type="predicted"/>